<accession>A0A150XZD0</accession>
<sequence>MNSRNNSNLPEKQYEVKTWLGQFLVELKHIELPSVIEDNLIRSTCKLLTGLTDIPAAYLHEYKRRIERETEALDILSRANVESIVNFNKKDSELIASTANYYSIQLYKEAGNRKAILEKAIYQLGDKTYSEDTNKQIDEDWLSRFAKIANDVSKEEVQLILAKILAGEISKPGSFSTMTLKVLERMDKRAADQFSEFLSYCSSLTFTDSVIILAYKNYQSPYTKVLRTAIPQFVMNAVNQESIPTLEDFSFLIDVGILRPIIISKKIPFSDLRQFHIGSTEVYLTRFRPELMDEDDVSFSLECMELTTAGKELLPFIKPNPAFKEYCEQLDYYFRKKMGYVLEYPDKD</sequence>
<protein>
    <recommendedName>
        <fullName evidence="3">DUF2806 domain-containing protein</fullName>
    </recommendedName>
</protein>
<dbReference type="STRING" id="1914963.AWW67_02220"/>
<comment type="caution">
    <text evidence="1">The sequence shown here is derived from an EMBL/GenBank/DDBJ whole genome shotgun (WGS) entry which is preliminary data.</text>
</comment>
<evidence type="ECO:0000313" key="1">
    <source>
        <dbReference type="EMBL" id="KYG83955.1"/>
    </source>
</evidence>
<evidence type="ECO:0000313" key="2">
    <source>
        <dbReference type="Proteomes" id="UP000075663"/>
    </source>
</evidence>
<dbReference type="InterPro" id="IPR021254">
    <property type="entry name" value="DUF2806"/>
</dbReference>
<proteinExistence type="predicted"/>
<dbReference type="AlphaFoldDB" id="A0A150XZD0"/>
<name>A0A150XZD0_9BACT</name>
<dbReference type="Proteomes" id="UP000075663">
    <property type="component" value="Unassembled WGS sequence"/>
</dbReference>
<evidence type="ECO:0008006" key="3">
    <source>
        <dbReference type="Google" id="ProtNLM"/>
    </source>
</evidence>
<dbReference type="EMBL" id="LRPB01000023">
    <property type="protein sequence ID" value="KYG83955.1"/>
    <property type="molecule type" value="Genomic_DNA"/>
</dbReference>
<gene>
    <name evidence="1" type="ORF">AWW67_02220</name>
</gene>
<dbReference type="Pfam" id="PF10987">
    <property type="entry name" value="DUF2806"/>
    <property type="match status" value="1"/>
</dbReference>
<organism evidence="1 2">
    <name type="scientific">Roseivirga seohaensis</name>
    <dbReference type="NCBI Taxonomy" id="1914963"/>
    <lineage>
        <taxon>Bacteria</taxon>
        <taxon>Pseudomonadati</taxon>
        <taxon>Bacteroidota</taxon>
        <taxon>Cytophagia</taxon>
        <taxon>Cytophagales</taxon>
        <taxon>Roseivirgaceae</taxon>
        <taxon>Roseivirga</taxon>
    </lineage>
</organism>
<reference evidence="1 2" key="1">
    <citation type="submission" date="2016-01" db="EMBL/GenBank/DDBJ databases">
        <title>Genome sequencing of Roseivirga seohaensis SW-152.</title>
        <authorList>
            <person name="Selvaratnam C."/>
            <person name="Thevarajoo S."/>
            <person name="Goh K.M."/>
            <person name="Ee R."/>
            <person name="Chan K.-G."/>
            <person name="Chong C.S."/>
        </authorList>
    </citation>
    <scope>NUCLEOTIDE SEQUENCE [LARGE SCALE GENOMIC DNA]</scope>
    <source>
        <strain evidence="1 2">SW-152</strain>
    </source>
</reference>
<dbReference type="RefSeq" id="WP_062300781.1">
    <property type="nucleotide sequence ID" value="NZ_LRPB01000023.1"/>
</dbReference>